<dbReference type="GO" id="GO:0005886">
    <property type="term" value="C:plasma membrane"/>
    <property type="evidence" value="ECO:0007669"/>
    <property type="project" value="UniProtKB-SubCell"/>
</dbReference>
<dbReference type="EMBL" id="FOGJ01000004">
    <property type="protein sequence ID" value="SER32164.1"/>
    <property type="molecule type" value="Genomic_DNA"/>
</dbReference>
<dbReference type="Gene3D" id="1.10.3720.10">
    <property type="entry name" value="MetI-like"/>
    <property type="match status" value="1"/>
</dbReference>
<name>A0A1H9N8A3_BUTFI</name>
<evidence type="ECO:0000313" key="11">
    <source>
        <dbReference type="Proteomes" id="UP000182584"/>
    </source>
</evidence>
<organism evidence="10 11">
    <name type="scientific">Butyrivibrio fibrisolvens</name>
    <dbReference type="NCBI Taxonomy" id="831"/>
    <lineage>
        <taxon>Bacteria</taxon>
        <taxon>Bacillati</taxon>
        <taxon>Bacillota</taxon>
        <taxon>Clostridia</taxon>
        <taxon>Lachnospirales</taxon>
        <taxon>Lachnospiraceae</taxon>
        <taxon>Butyrivibrio</taxon>
    </lineage>
</organism>
<dbReference type="SUPFAM" id="SSF161098">
    <property type="entry name" value="MetI-like"/>
    <property type="match status" value="1"/>
</dbReference>
<dbReference type="PANTHER" id="PTHR43227:SF3">
    <property type="entry name" value="BINDING-PROTEIN-DEPENDENT TRANSPORT SYSTEMS INNER MEMBRANE COMPONENT"/>
    <property type="match status" value="1"/>
</dbReference>
<evidence type="ECO:0000256" key="6">
    <source>
        <dbReference type="ARBA" id="ARBA00023136"/>
    </source>
</evidence>
<dbReference type="InterPro" id="IPR035906">
    <property type="entry name" value="MetI-like_sf"/>
</dbReference>
<feature type="transmembrane region" description="Helical" evidence="7">
    <location>
        <begin position="223"/>
        <end position="242"/>
    </location>
</feature>
<evidence type="ECO:0000256" key="7">
    <source>
        <dbReference type="SAM" id="Phobius"/>
    </source>
</evidence>
<keyword evidence="3" id="KW-1003">Cell membrane</keyword>
<evidence type="ECO:0000256" key="5">
    <source>
        <dbReference type="ARBA" id="ARBA00022989"/>
    </source>
</evidence>
<reference evidence="10 11" key="1">
    <citation type="submission" date="2016-10" db="EMBL/GenBank/DDBJ databases">
        <authorList>
            <person name="de Groot N.N."/>
        </authorList>
    </citation>
    <scope>NUCLEOTIDE SEQUENCE [LARGE SCALE GENOMIC DNA]</scope>
    <source>
        <strain evidence="10 11">AR40</strain>
    </source>
</reference>
<proteinExistence type="predicted"/>
<evidence type="ECO:0000259" key="8">
    <source>
        <dbReference type="Pfam" id="PF00528"/>
    </source>
</evidence>
<sequence length="302" mass="34008">MKKQKNKLAGLQKRKAIAGYLFISPFIIGFLAFMVKPLLQSLHMSFSEVSLGSGNFTLTFNKLENLKYAFRVDPEYTRLLVEELGRMVVYSLAIIVFSFFVALILNQKFKGRALVRAIFFLPVILSSGVILGLETNNQLMATLAAQIEDTTSGVSITAALEEILRTSGVGVRAFEKVFEVIDNIYDVAIASGIQIIIFLSGLQTISSSMYEAADIEGCTKWESLWKITFPMISSMFLVNWIYTVVDFCMRSDNEVIKKIQSVMIDQMQYGRASAMSWVYFIVVLAFIGISSFLISKEVYYYD</sequence>
<keyword evidence="6 7" id="KW-0472">Membrane</keyword>
<reference evidence="9 12" key="2">
    <citation type="submission" date="2017-09" db="EMBL/GenBank/DDBJ databases">
        <title>High-quality draft genome sequence of Butyrivibrio fibrisolvens INBov1, isolated from cow rumen.</title>
        <authorList>
            <person name="Rodriguez Hernaez J."/>
            <person name="Rivarola M."/>
            <person name="Paniego N."/>
            <person name="Cravero S."/>
            <person name="Ceron Cucchi M."/>
            <person name="Martinez M.C."/>
        </authorList>
    </citation>
    <scope>NUCLEOTIDE SEQUENCE [LARGE SCALE GENOMIC DNA]</scope>
    <source>
        <strain evidence="9 12">INBov1</strain>
    </source>
</reference>
<protein>
    <submittedName>
        <fullName evidence="10">ABC-type sugar transport system, permease component</fullName>
    </submittedName>
    <submittedName>
        <fullName evidence="9">Sugar ABC transporter permease</fullName>
    </submittedName>
</protein>
<dbReference type="OrthoDB" id="9788108at2"/>
<feature type="transmembrane region" description="Helical" evidence="7">
    <location>
        <begin position="184"/>
        <end position="202"/>
    </location>
</feature>
<evidence type="ECO:0000256" key="1">
    <source>
        <dbReference type="ARBA" id="ARBA00004651"/>
    </source>
</evidence>
<dbReference type="eggNOG" id="COG1175">
    <property type="taxonomic scope" value="Bacteria"/>
</dbReference>
<dbReference type="Proteomes" id="UP000245488">
    <property type="component" value="Chromosome"/>
</dbReference>
<dbReference type="InterPro" id="IPR050809">
    <property type="entry name" value="UgpAE/MalFG_permease"/>
</dbReference>
<dbReference type="CDD" id="cd06261">
    <property type="entry name" value="TM_PBP2"/>
    <property type="match status" value="1"/>
</dbReference>
<feature type="domain" description="ABC transmembrane type-1" evidence="8">
    <location>
        <begin position="191"/>
        <end position="245"/>
    </location>
</feature>
<dbReference type="Proteomes" id="UP000182584">
    <property type="component" value="Unassembled WGS sequence"/>
</dbReference>
<feature type="transmembrane region" description="Helical" evidence="7">
    <location>
        <begin position="113"/>
        <end position="133"/>
    </location>
</feature>
<evidence type="ECO:0000313" key="10">
    <source>
        <dbReference type="EMBL" id="SER32164.1"/>
    </source>
</evidence>
<comment type="subcellular location">
    <subcellularLocation>
        <location evidence="1">Cell membrane</location>
        <topology evidence="1">Multi-pass membrane protein</topology>
    </subcellularLocation>
</comment>
<dbReference type="GO" id="GO:0055085">
    <property type="term" value="P:transmembrane transport"/>
    <property type="evidence" value="ECO:0007669"/>
    <property type="project" value="InterPro"/>
</dbReference>
<evidence type="ECO:0000256" key="3">
    <source>
        <dbReference type="ARBA" id="ARBA00022475"/>
    </source>
</evidence>
<keyword evidence="12" id="KW-1185">Reference proteome</keyword>
<dbReference type="Pfam" id="PF00528">
    <property type="entry name" value="BPD_transp_1"/>
    <property type="match status" value="1"/>
</dbReference>
<evidence type="ECO:0000256" key="2">
    <source>
        <dbReference type="ARBA" id="ARBA00022448"/>
    </source>
</evidence>
<feature type="transmembrane region" description="Helical" evidence="7">
    <location>
        <begin position="87"/>
        <end position="106"/>
    </location>
</feature>
<keyword evidence="5 7" id="KW-1133">Transmembrane helix</keyword>
<evidence type="ECO:0000313" key="12">
    <source>
        <dbReference type="Proteomes" id="UP000245488"/>
    </source>
</evidence>
<dbReference type="PANTHER" id="PTHR43227">
    <property type="entry name" value="BLL4140 PROTEIN"/>
    <property type="match status" value="1"/>
</dbReference>
<accession>A0A1H9N8A3</accession>
<dbReference type="AlphaFoldDB" id="A0A1H9N8A3"/>
<keyword evidence="10" id="KW-0762">Sugar transport</keyword>
<keyword evidence="2" id="KW-0813">Transport</keyword>
<evidence type="ECO:0000313" key="9">
    <source>
        <dbReference type="EMBL" id="PWT29423.1"/>
    </source>
</evidence>
<feature type="transmembrane region" description="Helical" evidence="7">
    <location>
        <begin position="20"/>
        <end position="39"/>
    </location>
</feature>
<gene>
    <name evidence="9" type="ORF">CPT75_13425</name>
    <name evidence="10" type="ORF">SAMN04487884_10488</name>
</gene>
<keyword evidence="4 7" id="KW-0812">Transmembrane</keyword>
<dbReference type="InterPro" id="IPR000515">
    <property type="entry name" value="MetI-like"/>
</dbReference>
<feature type="transmembrane region" description="Helical" evidence="7">
    <location>
        <begin position="277"/>
        <end position="295"/>
    </location>
</feature>
<evidence type="ECO:0000256" key="4">
    <source>
        <dbReference type="ARBA" id="ARBA00022692"/>
    </source>
</evidence>
<dbReference type="EMBL" id="NXNG01000001">
    <property type="protein sequence ID" value="PWT29423.1"/>
    <property type="molecule type" value="Genomic_DNA"/>
</dbReference>